<feature type="transmembrane region" description="Helical" evidence="6">
    <location>
        <begin position="120"/>
        <end position="140"/>
    </location>
</feature>
<evidence type="ECO:0000256" key="2">
    <source>
        <dbReference type="ARBA" id="ARBA00022475"/>
    </source>
</evidence>
<sequence length="530" mass="59085">MKQNTQRFMKGTLLLSIAALITKILSAVYRVPFQNIVGDVGFYIYQQIYPFYGIAITLTTYGFPVILSKVMAECMGKKHKGGFTHVYTAFISIFYFSLIVFLFLFFGSGFLARLMGDSRLVPLIQTVSFMYLLVPFISVMRGFHQGMGNMIPTAFSQIVEQTIRVVFILLTSSFLIWKGHSLYHVGIGAFLSALFASLISTLFLLVITLRSFPLFQVRNKFSFRMIFRPSIRMIVQSIAVSISGLSLILFQMGDAFQLYSQLVQSGIDEMKAKMLKGVFDRGQPLLQIGIVLITSFSLSTVPFISSSVHKNEREAKEYVRFALQMSIAFSSAATIGLIAIMDPLNTMLFENNTGTLALQLLSPTVFFASLFMTTSAVLQGYGHVYFPAGAALFGVMIKLTMNPLLITMYGINGAAIATTLSFFFVSMITLVKLKQKVDLLAVFRRRFLSTVLVSLILLGISILLLYFVFHSIEPYFASNRLFSTIQAVGIAIVGGVVFLLSFLRAGILTKDEIELLPFGDKWSKLLKNGR</sequence>
<feature type="transmembrane region" description="Helical" evidence="6">
    <location>
        <begin position="50"/>
        <end position="72"/>
    </location>
</feature>
<feature type="transmembrane region" description="Helical" evidence="6">
    <location>
        <begin position="385"/>
        <end position="405"/>
    </location>
</feature>
<feature type="transmembrane region" description="Helical" evidence="6">
    <location>
        <begin position="411"/>
        <end position="431"/>
    </location>
</feature>
<dbReference type="PANTHER" id="PTHR30250">
    <property type="entry name" value="PST FAMILY PREDICTED COLANIC ACID TRANSPORTER"/>
    <property type="match status" value="1"/>
</dbReference>
<dbReference type="CDD" id="cd13124">
    <property type="entry name" value="MATE_SpoVB_like"/>
    <property type="match status" value="1"/>
</dbReference>
<dbReference type="InterPro" id="IPR002797">
    <property type="entry name" value="Polysacc_synth"/>
</dbReference>
<dbReference type="InterPro" id="IPR050833">
    <property type="entry name" value="Poly_Biosynth_Transport"/>
</dbReference>
<name>A0A9E8S079_9BACI</name>
<feature type="transmembrane region" description="Helical" evidence="6">
    <location>
        <begin position="183"/>
        <end position="209"/>
    </location>
</feature>
<dbReference type="AlphaFoldDB" id="A0A9E8S079"/>
<dbReference type="PIRSF" id="PIRSF038958">
    <property type="entry name" value="PG_synth_SpoVB"/>
    <property type="match status" value="1"/>
</dbReference>
<evidence type="ECO:0000256" key="6">
    <source>
        <dbReference type="SAM" id="Phobius"/>
    </source>
</evidence>
<feature type="transmembrane region" description="Helical" evidence="6">
    <location>
        <begin position="447"/>
        <end position="469"/>
    </location>
</feature>
<dbReference type="RefSeq" id="WP_275420487.1">
    <property type="nucleotide sequence ID" value="NZ_CP106877.1"/>
</dbReference>
<evidence type="ECO:0000256" key="4">
    <source>
        <dbReference type="ARBA" id="ARBA00022989"/>
    </source>
</evidence>
<feature type="transmembrane region" description="Helical" evidence="6">
    <location>
        <begin position="318"/>
        <end position="340"/>
    </location>
</feature>
<dbReference type="PANTHER" id="PTHR30250:SF29">
    <property type="entry name" value="POLYSACCHARIDE BIOSYNTHESIS PROTEIN C-TERMINAL DOMAIN-CONTAINING PROTEIN"/>
    <property type="match status" value="1"/>
</dbReference>
<comment type="subcellular location">
    <subcellularLocation>
        <location evidence="1">Cell membrane</location>
        <topology evidence="1">Multi-pass membrane protein</topology>
    </subcellularLocation>
</comment>
<protein>
    <submittedName>
        <fullName evidence="7">Polysaccharide biosynthesis protein</fullName>
    </submittedName>
</protein>
<proteinExistence type="predicted"/>
<evidence type="ECO:0000313" key="8">
    <source>
        <dbReference type="Proteomes" id="UP001164726"/>
    </source>
</evidence>
<evidence type="ECO:0000256" key="3">
    <source>
        <dbReference type="ARBA" id="ARBA00022692"/>
    </source>
</evidence>
<evidence type="ECO:0000256" key="1">
    <source>
        <dbReference type="ARBA" id="ARBA00004651"/>
    </source>
</evidence>
<dbReference type="GO" id="GO:0005886">
    <property type="term" value="C:plasma membrane"/>
    <property type="evidence" value="ECO:0007669"/>
    <property type="project" value="UniProtKB-SubCell"/>
</dbReference>
<keyword evidence="5 6" id="KW-0472">Membrane</keyword>
<organism evidence="7 8">
    <name type="scientific">Fervidibacillus halotolerans</name>
    <dbReference type="NCBI Taxonomy" id="2980027"/>
    <lineage>
        <taxon>Bacteria</taxon>
        <taxon>Bacillati</taxon>
        <taxon>Bacillota</taxon>
        <taxon>Bacilli</taxon>
        <taxon>Bacillales</taxon>
        <taxon>Bacillaceae</taxon>
        <taxon>Fervidibacillus</taxon>
    </lineage>
</organism>
<feature type="transmembrane region" description="Helical" evidence="6">
    <location>
        <begin position="161"/>
        <end position="177"/>
    </location>
</feature>
<evidence type="ECO:0000256" key="5">
    <source>
        <dbReference type="ARBA" id="ARBA00023136"/>
    </source>
</evidence>
<dbReference type="Proteomes" id="UP001164726">
    <property type="component" value="Chromosome"/>
</dbReference>
<evidence type="ECO:0000313" key="7">
    <source>
        <dbReference type="EMBL" id="WAA12347.1"/>
    </source>
</evidence>
<keyword evidence="2" id="KW-1003">Cell membrane</keyword>
<gene>
    <name evidence="7" type="ORF">OE105_12460</name>
</gene>
<dbReference type="KEGG" id="fhl:OE105_12460"/>
<accession>A0A9E8S079</accession>
<feature type="transmembrane region" description="Helical" evidence="6">
    <location>
        <begin position="285"/>
        <end position="306"/>
    </location>
</feature>
<keyword evidence="4 6" id="KW-1133">Transmembrane helix</keyword>
<feature type="transmembrane region" description="Helical" evidence="6">
    <location>
        <begin position="230"/>
        <end position="250"/>
    </location>
</feature>
<feature type="transmembrane region" description="Helical" evidence="6">
    <location>
        <begin position="481"/>
        <end position="503"/>
    </location>
</feature>
<feature type="transmembrane region" description="Helical" evidence="6">
    <location>
        <begin position="360"/>
        <end position="378"/>
    </location>
</feature>
<keyword evidence="3 6" id="KW-0812">Transmembrane</keyword>
<dbReference type="EMBL" id="CP106877">
    <property type="protein sequence ID" value="WAA12347.1"/>
    <property type="molecule type" value="Genomic_DNA"/>
</dbReference>
<feature type="transmembrane region" description="Helical" evidence="6">
    <location>
        <begin position="84"/>
        <end position="108"/>
    </location>
</feature>
<dbReference type="InterPro" id="IPR024923">
    <property type="entry name" value="PG_synth_SpoVB"/>
</dbReference>
<reference evidence="7" key="1">
    <citation type="submission" date="2022-09" db="EMBL/GenBank/DDBJ databases">
        <title>Complete Genomes of Fervidibacillus albus and Fervidibacillus halotolerans isolated from tidal flat sediments.</title>
        <authorList>
            <person name="Kwon K.K."/>
            <person name="Yang S.-H."/>
            <person name="Park M.J."/>
            <person name="Oh H.-M."/>
        </authorList>
    </citation>
    <scope>NUCLEOTIDE SEQUENCE</scope>
    <source>
        <strain evidence="7">MEBiC13594</strain>
    </source>
</reference>
<keyword evidence="8" id="KW-1185">Reference proteome</keyword>
<dbReference type="Pfam" id="PF01943">
    <property type="entry name" value="Polysacc_synt"/>
    <property type="match status" value="1"/>
</dbReference>